<dbReference type="PANTHER" id="PTHR42686:SF1">
    <property type="entry name" value="GH17980P-RELATED"/>
    <property type="match status" value="1"/>
</dbReference>
<name>A0ABR2YQX4_9CHLO</name>
<dbReference type="EMBL" id="JALJOT010000006">
    <property type="protein sequence ID" value="KAK9909287.1"/>
    <property type="molecule type" value="Genomic_DNA"/>
</dbReference>
<dbReference type="Gene3D" id="3.20.20.100">
    <property type="entry name" value="NADP-dependent oxidoreductase domain"/>
    <property type="match status" value="1"/>
</dbReference>
<keyword evidence="3" id="KW-1185">Reference proteome</keyword>
<proteinExistence type="predicted"/>
<dbReference type="SUPFAM" id="SSF51430">
    <property type="entry name" value="NAD(P)-linked oxidoreductase"/>
    <property type="match status" value="1"/>
</dbReference>
<sequence>MGTQVPRRKLGNTGLEVPIIGFGASPLGGIYQEPLDESLAIEAVHEAFKFGINLFDTSPYYGLTRSEKVLGRALKCLPRDKIILATKVEYIDIIQTHDIEFGDLEQVITETLPALQKLKEQGLVRFIGITGLPLKIFQTVLDRVEPGVIDVVLSYCHYCLSDTSLEYDKTWRQLCHP</sequence>
<protein>
    <recommendedName>
        <fullName evidence="1">NADP-dependent oxidoreductase domain-containing protein</fullName>
    </recommendedName>
</protein>
<accession>A0ABR2YQX4</accession>
<feature type="domain" description="NADP-dependent oxidoreductase" evidence="1">
    <location>
        <begin position="20"/>
        <end position="88"/>
    </location>
</feature>
<evidence type="ECO:0000313" key="2">
    <source>
        <dbReference type="EMBL" id="KAK9909287.1"/>
    </source>
</evidence>
<organism evidence="2 3">
    <name type="scientific">Coccomyxa subellipsoidea</name>
    <dbReference type="NCBI Taxonomy" id="248742"/>
    <lineage>
        <taxon>Eukaryota</taxon>
        <taxon>Viridiplantae</taxon>
        <taxon>Chlorophyta</taxon>
        <taxon>core chlorophytes</taxon>
        <taxon>Trebouxiophyceae</taxon>
        <taxon>Trebouxiophyceae incertae sedis</taxon>
        <taxon>Coccomyxaceae</taxon>
        <taxon>Coccomyxa</taxon>
    </lineage>
</organism>
<dbReference type="PANTHER" id="PTHR42686">
    <property type="entry name" value="GH17980P-RELATED"/>
    <property type="match status" value="1"/>
</dbReference>
<dbReference type="Pfam" id="PF00248">
    <property type="entry name" value="Aldo_ket_red"/>
    <property type="match status" value="1"/>
</dbReference>
<dbReference type="InterPro" id="IPR036812">
    <property type="entry name" value="NAD(P)_OxRdtase_dom_sf"/>
</dbReference>
<dbReference type="InterPro" id="IPR023210">
    <property type="entry name" value="NADP_OxRdtase_dom"/>
</dbReference>
<dbReference type="InterPro" id="IPR020471">
    <property type="entry name" value="AKR"/>
</dbReference>
<evidence type="ECO:0000313" key="3">
    <source>
        <dbReference type="Proteomes" id="UP001491310"/>
    </source>
</evidence>
<dbReference type="Proteomes" id="UP001491310">
    <property type="component" value="Unassembled WGS sequence"/>
</dbReference>
<gene>
    <name evidence="2" type="ORF">WJX75_000053</name>
</gene>
<reference evidence="2 3" key="1">
    <citation type="journal article" date="2024" name="Nat. Commun.">
        <title>Phylogenomics reveals the evolutionary origins of lichenization in chlorophyte algae.</title>
        <authorList>
            <person name="Puginier C."/>
            <person name="Libourel C."/>
            <person name="Otte J."/>
            <person name="Skaloud P."/>
            <person name="Haon M."/>
            <person name="Grisel S."/>
            <person name="Petersen M."/>
            <person name="Berrin J.G."/>
            <person name="Delaux P.M."/>
            <person name="Dal Grande F."/>
            <person name="Keller J."/>
        </authorList>
    </citation>
    <scope>NUCLEOTIDE SEQUENCE [LARGE SCALE GENOMIC DNA]</scope>
    <source>
        <strain evidence="2 3">SAG 216-7</strain>
    </source>
</reference>
<evidence type="ECO:0000259" key="1">
    <source>
        <dbReference type="Pfam" id="PF00248"/>
    </source>
</evidence>
<comment type="caution">
    <text evidence="2">The sequence shown here is derived from an EMBL/GenBank/DDBJ whole genome shotgun (WGS) entry which is preliminary data.</text>
</comment>